<dbReference type="InterPro" id="IPR036890">
    <property type="entry name" value="HATPase_C_sf"/>
</dbReference>
<keyword evidence="9 21" id="KW-0808">Transferase</keyword>
<evidence type="ECO:0000256" key="10">
    <source>
        <dbReference type="ARBA" id="ARBA00022692"/>
    </source>
</evidence>
<dbReference type="SMART" id="SM00091">
    <property type="entry name" value="PAS"/>
    <property type="match status" value="1"/>
</dbReference>
<reference evidence="21" key="1">
    <citation type="submission" date="2021-04" db="EMBL/GenBank/DDBJ databases">
        <authorList>
            <person name="Hornung B."/>
        </authorList>
    </citation>
    <scope>NUCLEOTIDE SEQUENCE</scope>
    <source>
        <strain evidence="21">G5G6</strain>
    </source>
</reference>
<dbReference type="Proteomes" id="UP000742786">
    <property type="component" value="Unassembled WGS sequence"/>
</dbReference>
<protein>
    <recommendedName>
        <fullName evidence="4">Phosphate regulon sensor protein PhoR</fullName>
        <ecNumber evidence="3">2.7.13.3</ecNumber>
    </recommendedName>
</protein>
<keyword evidence="13" id="KW-0067">ATP-binding</keyword>
<dbReference type="PRINTS" id="PR00344">
    <property type="entry name" value="BCTRLSENSOR"/>
</dbReference>
<dbReference type="RefSeq" id="WP_220634592.1">
    <property type="nucleotide sequence ID" value="NZ_CAJQUM010000001.1"/>
</dbReference>
<dbReference type="GO" id="GO:0004721">
    <property type="term" value="F:phosphoprotein phosphatase activity"/>
    <property type="evidence" value="ECO:0007669"/>
    <property type="project" value="InterPro"/>
</dbReference>
<gene>
    <name evidence="21" type="primary">phoR</name>
    <name evidence="21" type="ORF">GTOL_10409</name>
</gene>
<feature type="domain" description="PAS" evidence="20">
    <location>
        <begin position="95"/>
        <end position="134"/>
    </location>
</feature>
<dbReference type="InterPro" id="IPR003661">
    <property type="entry name" value="HisK_dim/P_dom"/>
</dbReference>
<evidence type="ECO:0000256" key="18">
    <source>
        <dbReference type="SAM" id="Phobius"/>
    </source>
</evidence>
<dbReference type="NCBIfam" id="TIGR02966">
    <property type="entry name" value="phoR_proteo"/>
    <property type="match status" value="1"/>
</dbReference>
<keyword evidence="12" id="KW-0418">Kinase</keyword>
<name>A0A916J4X4_9PROT</name>
<evidence type="ECO:0000256" key="15">
    <source>
        <dbReference type="ARBA" id="ARBA00023012"/>
    </source>
</evidence>
<dbReference type="Pfam" id="PF00512">
    <property type="entry name" value="HisKA"/>
    <property type="match status" value="1"/>
</dbReference>
<dbReference type="InterPro" id="IPR014310">
    <property type="entry name" value="Sig_transdc_His_kinase_PhoR"/>
</dbReference>
<evidence type="ECO:0000256" key="17">
    <source>
        <dbReference type="ARBA" id="ARBA00025207"/>
    </source>
</evidence>
<dbReference type="Pfam" id="PF11808">
    <property type="entry name" value="PhoR"/>
    <property type="match status" value="1"/>
</dbReference>
<dbReference type="Pfam" id="PF02518">
    <property type="entry name" value="HATPase_c"/>
    <property type="match status" value="1"/>
</dbReference>
<dbReference type="SMART" id="SM00387">
    <property type="entry name" value="HATPase_c"/>
    <property type="match status" value="1"/>
</dbReference>
<dbReference type="Gene3D" id="1.10.287.130">
    <property type="match status" value="1"/>
</dbReference>
<evidence type="ECO:0000259" key="20">
    <source>
        <dbReference type="PROSITE" id="PS50112"/>
    </source>
</evidence>
<keyword evidence="7" id="KW-0597">Phosphoprotein</keyword>
<dbReference type="InterPro" id="IPR004358">
    <property type="entry name" value="Sig_transdc_His_kin-like_C"/>
</dbReference>
<dbReference type="GO" id="GO:0000155">
    <property type="term" value="F:phosphorelay sensor kinase activity"/>
    <property type="evidence" value="ECO:0007669"/>
    <property type="project" value="InterPro"/>
</dbReference>
<dbReference type="InterPro" id="IPR021766">
    <property type="entry name" value="PhoR_N"/>
</dbReference>
<evidence type="ECO:0000256" key="4">
    <source>
        <dbReference type="ARBA" id="ARBA00019665"/>
    </source>
</evidence>
<keyword evidence="8" id="KW-0592">Phosphate transport</keyword>
<dbReference type="EMBL" id="CAJQUM010000001">
    <property type="protein sequence ID" value="CAG4882527.1"/>
    <property type="molecule type" value="Genomic_DNA"/>
</dbReference>
<evidence type="ECO:0000256" key="3">
    <source>
        <dbReference type="ARBA" id="ARBA00012438"/>
    </source>
</evidence>
<dbReference type="InterPro" id="IPR050351">
    <property type="entry name" value="BphY/WalK/GraS-like"/>
</dbReference>
<evidence type="ECO:0000256" key="1">
    <source>
        <dbReference type="ARBA" id="ARBA00000085"/>
    </source>
</evidence>
<comment type="caution">
    <text evidence="21">The sequence shown here is derived from an EMBL/GenBank/DDBJ whole genome shotgun (WGS) entry which is preliminary data.</text>
</comment>
<dbReference type="PANTHER" id="PTHR45453:SF1">
    <property type="entry name" value="PHOSPHATE REGULON SENSOR PROTEIN PHOR"/>
    <property type="match status" value="1"/>
</dbReference>
<dbReference type="PANTHER" id="PTHR45453">
    <property type="entry name" value="PHOSPHATE REGULON SENSOR PROTEIN PHOR"/>
    <property type="match status" value="1"/>
</dbReference>
<dbReference type="Pfam" id="PF13188">
    <property type="entry name" value="PAS_8"/>
    <property type="match status" value="1"/>
</dbReference>
<dbReference type="InterPro" id="IPR036097">
    <property type="entry name" value="HisK_dim/P_sf"/>
</dbReference>
<sequence length="435" mass="47419">MNFWNSLFLRLLLGALPCMVIGVFFGITAALIMACLLLLIAVILHWRLLNQLRKWLQSPATETVPDASGAWGQVFADLYRAQRDQERSRANLAASLERFREAAGALPDGVIMLDSENRIDWFNPAAQAQFGLDPGRDGGTLVTNLLRQPGFAEYIGGSNFSEPLLLRSVPSDARVFSVVVIPFAVSNRLLLSRDVSQIERVETMRRDFVANVSHELRTPLTVVLGFLEHLVHDPGMDPATRANFTNMLHDQAQRMNRLVGDLLTLSKLENRQQPLPGEVVDMPALIAALVEDGRALSNGKHVFEVQDEAGNLLGSVNELRSAFGNLVSNAVRYTPAGGIIKLRWHTENGAPVFSVADNGIGIAAEHLPRLTERFYRVDKGRSAQTGGTGLGLAIVKHALLNHQARLEIDSALGAGSTFKAVFPAARLIVSASLAA</sequence>
<dbReference type="AlphaFoldDB" id="A0A916J4X4"/>
<keyword evidence="10 18" id="KW-0812">Transmembrane</keyword>
<organism evidence="21 22">
    <name type="scientific">Georgfuchsia toluolica</name>
    <dbReference type="NCBI Taxonomy" id="424218"/>
    <lineage>
        <taxon>Bacteria</taxon>
        <taxon>Pseudomonadati</taxon>
        <taxon>Pseudomonadota</taxon>
        <taxon>Betaproteobacteria</taxon>
        <taxon>Nitrosomonadales</taxon>
        <taxon>Sterolibacteriaceae</taxon>
        <taxon>Georgfuchsia</taxon>
    </lineage>
</organism>
<dbReference type="SUPFAM" id="SSF47384">
    <property type="entry name" value="Homodimeric domain of signal transducing histidine kinase"/>
    <property type="match status" value="1"/>
</dbReference>
<evidence type="ECO:0000259" key="19">
    <source>
        <dbReference type="PROSITE" id="PS50109"/>
    </source>
</evidence>
<keyword evidence="15" id="KW-0902">Two-component regulatory system</keyword>
<keyword evidence="11" id="KW-0547">Nucleotide-binding</keyword>
<dbReference type="InterPro" id="IPR003594">
    <property type="entry name" value="HATPase_dom"/>
</dbReference>
<dbReference type="Gene3D" id="3.30.450.20">
    <property type="entry name" value="PAS domain"/>
    <property type="match status" value="1"/>
</dbReference>
<evidence type="ECO:0000256" key="9">
    <source>
        <dbReference type="ARBA" id="ARBA00022679"/>
    </source>
</evidence>
<evidence type="ECO:0000256" key="13">
    <source>
        <dbReference type="ARBA" id="ARBA00022840"/>
    </source>
</evidence>
<evidence type="ECO:0000256" key="2">
    <source>
        <dbReference type="ARBA" id="ARBA00004236"/>
    </source>
</evidence>
<dbReference type="SUPFAM" id="SSF55785">
    <property type="entry name" value="PYP-like sensor domain (PAS domain)"/>
    <property type="match status" value="1"/>
</dbReference>
<feature type="transmembrane region" description="Helical" evidence="18">
    <location>
        <begin position="20"/>
        <end position="44"/>
    </location>
</feature>
<accession>A0A916J4X4</accession>
<evidence type="ECO:0000313" key="22">
    <source>
        <dbReference type="Proteomes" id="UP000742786"/>
    </source>
</evidence>
<evidence type="ECO:0000313" key="21">
    <source>
        <dbReference type="EMBL" id="CAG4882527.1"/>
    </source>
</evidence>
<evidence type="ECO:0000256" key="7">
    <source>
        <dbReference type="ARBA" id="ARBA00022553"/>
    </source>
</evidence>
<keyword evidence="22" id="KW-1185">Reference proteome</keyword>
<evidence type="ECO:0000256" key="5">
    <source>
        <dbReference type="ARBA" id="ARBA00022448"/>
    </source>
</evidence>
<dbReference type="SUPFAM" id="SSF55874">
    <property type="entry name" value="ATPase domain of HSP90 chaperone/DNA topoisomerase II/histidine kinase"/>
    <property type="match status" value="1"/>
</dbReference>
<comment type="catalytic activity">
    <reaction evidence="1">
        <text>ATP + protein L-histidine = ADP + protein N-phospho-L-histidine.</text>
        <dbReference type="EC" id="2.7.13.3"/>
    </reaction>
</comment>
<dbReference type="PROSITE" id="PS50109">
    <property type="entry name" value="HIS_KIN"/>
    <property type="match status" value="1"/>
</dbReference>
<proteinExistence type="predicted"/>
<keyword evidence="16 18" id="KW-0472">Membrane</keyword>
<comment type="subcellular location">
    <subcellularLocation>
        <location evidence="2">Cell membrane</location>
    </subcellularLocation>
</comment>
<keyword evidence="14 18" id="KW-1133">Transmembrane helix</keyword>
<evidence type="ECO:0000256" key="8">
    <source>
        <dbReference type="ARBA" id="ARBA00022592"/>
    </source>
</evidence>
<dbReference type="GO" id="GO:0005524">
    <property type="term" value="F:ATP binding"/>
    <property type="evidence" value="ECO:0007669"/>
    <property type="project" value="UniProtKB-KW"/>
</dbReference>
<evidence type="ECO:0000256" key="12">
    <source>
        <dbReference type="ARBA" id="ARBA00022777"/>
    </source>
</evidence>
<feature type="domain" description="Histidine kinase" evidence="19">
    <location>
        <begin position="211"/>
        <end position="426"/>
    </location>
</feature>
<evidence type="ECO:0000256" key="14">
    <source>
        <dbReference type="ARBA" id="ARBA00022989"/>
    </source>
</evidence>
<dbReference type="PROSITE" id="PS50112">
    <property type="entry name" value="PAS"/>
    <property type="match status" value="1"/>
</dbReference>
<dbReference type="FunFam" id="1.10.287.130:FF:000008">
    <property type="entry name" value="Two-component sensor histidine kinase"/>
    <property type="match status" value="1"/>
</dbReference>
<dbReference type="Gene3D" id="3.30.565.10">
    <property type="entry name" value="Histidine kinase-like ATPase, C-terminal domain"/>
    <property type="match status" value="1"/>
</dbReference>
<evidence type="ECO:0000256" key="6">
    <source>
        <dbReference type="ARBA" id="ARBA00022475"/>
    </source>
</evidence>
<dbReference type="NCBIfam" id="NF008235">
    <property type="entry name" value="PRK11006.1"/>
    <property type="match status" value="1"/>
</dbReference>
<evidence type="ECO:0000256" key="11">
    <source>
        <dbReference type="ARBA" id="ARBA00022741"/>
    </source>
</evidence>
<keyword evidence="5" id="KW-0813">Transport</keyword>
<dbReference type="InterPro" id="IPR005467">
    <property type="entry name" value="His_kinase_dom"/>
</dbReference>
<evidence type="ECO:0000256" key="16">
    <source>
        <dbReference type="ARBA" id="ARBA00023136"/>
    </source>
</evidence>
<keyword evidence="6" id="KW-1003">Cell membrane</keyword>
<dbReference type="CDD" id="cd00082">
    <property type="entry name" value="HisKA"/>
    <property type="match status" value="1"/>
</dbReference>
<dbReference type="EC" id="2.7.13.3" evidence="3"/>
<dbReference type="GO" id="GO:0006817">
    <property type="term" value="P:phosphate ion transport"/>
    <property type="evidence" value="ECO:0007669"/>
    <property type="project" value="UniProtKB-KW"/>
</dbReference>
<dbReference type="InterPro" id="IPR035965">
    <property type="entry name" value="PAS-like_dom_sf"/>
</dbReference>
<comment type="function">
    <text evidence="17">Member of the two-component regulatory system PhoR/PhoB involved in the phosphate regulon genes expression. PhoR may function as a membrane-associated protein kinase that phosphorylates PhoB in response to environmental signals.</text>
</comment>
<dbReference type="CDD" id="cd00130">
    <property type="entry name" value="PAS"/>
    <property type="match status" value="1"/>
</dbReference>
<dbReference type="GO" id="GO:0005886">
    <property type="term" value="C:plasma membrane"/>
    <property type="evidence" value="ECO:0007669"/>
    <property type="project" value="UniProtKB-SubCell"/>
</dbReference>
<dbReference type="InterPro" id="IPR000014">
    <property type="entry name" value="PAS"/>
</dbReference>
<dbReference type="SMART" id="SM00388">
    <property type="entry name" value="HisKA"/>
    <property type="match status" value="1"/>
</dbReference>
<dbReference type="GO" id="GO:0016036">
    <property type="term" value="P:cellular response to phosphate starvation"/>
    <property type="evidence" value="ECO:0007669"/>
    <property type="project" value="TreeGrafter"/>
</dbReference>